<evidence type="ECO:0000313" key="2">
    <source>
        <dbReference type="EMBL" id="QKN24144.1"/>
    </source>
</evidence>
<dbReference type="KEGG" id="clf:GJQ69_06410"/>
<dbReference type="Proteomes" id="UP000501316">
    <property type="component" value="Chromosome"/>
</dbReference>
<feature type="transmembrane region" description="Helical" evidence="1">
    <location>
        <begin position="47"/>
        <end position="67"/>
    </location>
</feature>
<protein>
    <recommendedName>
        <fullName evidence="4">DUF2705 domain-containing protein</fullName>
    </recommendedName>
</protein>
<keyword evidence="1" id="KW-1133">Transmembrane helix</keyword>
<sequence length="228" mass="25950">MGYRSTFAALFFLIPLFSDLLNAATWDEGKFVFFDATYESVFGMWSVAFIEVPFFILCLLFSQDFFLNSAVRVRFGSNQKFWCQWLKVMLLESAAYVIYLYLLLFLRLAVAGQWSGMRGQRTFLLQGFILQVLTFLLMDILFCAITFIGRNSVLGAAVVYAFVLLDYVVSSTKALIDLKFFLKTICVAPPFMDDFLPELLLLVGLTVGLFLLLPVMSDHVDSLKKEVS</sequence>
<accession>A0A859DR85</accession>
<organism evidence="2 3">
    <name type="scientific">Caproicibacterium lactatifermentans</name>
    <dbReference type="NCBI Taxonomy" id="2666138"/>
    <lineage>
        <taxon>Bacteria</taxon>
        <taxon>Bacillati</taxon>
        <taxon>Bacillota</taxon>
        <taxon>Clostridia</taxon>
        <taxon>Eubacteriales</taxon>
        <taxon>Oscillospiraceae</taxon>
        <taxon>Caproicibacterium</taxon>
    </lineage>
</organism>
<reference evidence="2 3" key="1">
    <citation type="submission" date="2019-11" db="EMBL/GenBank/DDBJ databases">
        <authorList>
            <person name="Ren C."/>
            <person name="Wang H."/>
            <person name="Xu Y."/>
        </authorList>
    </citation>
    <scope>NUCLEOTIDE SEQUENCE [LARGE SCALE GENOMIC DNA]</scope>
    <source>
        <strain evidence="2 3">LBM 19010</strain>
    </source>
</reference>
<keyword evidence="1" id="KW-0812">Transmembrane</keyword>
<dbReference type="EMBL" id="CP046051">
    <property type="protein sequence ID" value="QKN24144.1"/>
    <property type="molecule type" value="Genomic_DNA"/>
</dbReference>
<feature type="transmembrane region" description="Helical" evidence="1">
    <location>
        <begin position="88"/>
        <end position="111"/>
    </location>
</feature>
<dbReference type="AlphaFoldDB" id="A0A859DR85"/>
<keyword evidence="1" id="KW-0472">Membrane</keyword>
<feature type="transmembrane region" description="Helical" evidence="1">
    <location>
        <begin position="196"/>
        <end position="215"/>
    </location>
</feature>
<proteinExistence type="predicted"/>
<feature type="transmembrane region" description="Helical" evidence="1">
    <location>
        <begin position="123"/>
        <end position="147"/>
    </location>
</feature>
<feature type="transmembrane region" description="Helical" evidence="1">
    <location>
        <begin position="154"/>
        <end position="176"/>
    </location>
</feature>
<evidence type="ECO:0000256" key="1">
    <source>
        <dbReference type="SAM" id="Phobius"/>
    </source>
</evidence>
<dbReference type="RefSeq" id="WP_174193302.1">
    <property type="nucleotide sequence ID" value="NZ_CP046051.1"/>
</dbReference>
<name>A0A859DR85_9FIRM</name>
<gene>
    <name evidence="2" type="ORF">GJQ69_06410</name>
</gene>
<evidence type="ECO:0008006" key="4">
    <source>
        <dbReference type="Google" id="ProtNLM"/>
    </source>
</evidence>
<evidence type="ECO:0000313" key="3">
    <source>
        <dbReference type="Proteomes" id="UP000501316"/>
    </source>
</evidence>